<dbReference type="EMBL" id="FNMV01000014">
    <property type="protein sequence ID" value="SDX75120.1"/>
    <property type="molecule type" value="Genomic_DNA"/>
</dbReference>
<dbReference type="Gene3D" id="2.180.10.10">
    <property type="entry name" value="RHS repeat-associated core"/>
    <property type="match status" value="1"/>
</dbReference>
<reference evidence="2" key="1">
    <citation type="submission" date="2016-10" db="EMBL/GenBank/DDBJ databases">
        <authorList>
            <person name="Varghese N."/>
            <person name="Submissions S."/>
        </authorList>
    </citation>
    <scope>NUCLEOTIDE SEQUENCE [LARGE SCALE GENOMIC DNA]</scope>
    <source>
        <strain evidence="2">DSM 15718</strain>
    </source>
</reference>
<sequence length="421" mass="49533">MTLKTTLFFTVFFQYITSFGQFKDPEPTIIRPEVIHPENQKNDYAKSYNKNLKKSIIDETVTEYDLNGNIIKETNSGISSKTTTLYAYKNNVLVEKTLTTISDAEIVKRNKTDNALLIEESQKRGEESIALAVFDDVSKKNTYKATLDKKNRVVSYISERKETGDYRPINEIKQVNIKYDKDKIIEINTNNTEKKHYLYNNNHLVKVEYLTNDILSRYYTSYSYDNNNNLIAIRDNGEENYKGKVVQNSKVKDSAVYDNKNNLIWAYDKGPYVPMNRDQNKNFITYKYDNNNNLVESSKYENEKERMKIEYVYENKLLTKEIKTYYNSVPVKTIGSKTYNYADGKLMEYNEIDPFTNSEKQCTYEYDTAKHLKKIIEIKKWTDRKTGKITNYTTTADFSFNKNTLTFKNQIGKLEIYEFFE</sequence>
<organism evidence="1 2">
    <name type="scientific">Flavobacterium degerlachei</name>
    <dbReference type="NCBI Taxonomy" id="229203"/>
    <lineage>
        <taxon>Bacteria</taxon>
        <taxon>Pseudomonadati</taxon>
        <taxon>Bacteroidota</taxon>
        <taxon>Flavobacteriia</taxon>
        <taxon>Flavobacteriales</taxon>
        <taxon>Flavobacteriaceae</taxon>
        <taxon>Flavobacterium</taxon>
    </lineage>
</organism>
<dbReference type="RefSeq" id="WP_091434340.1">
    <property type="nucleotide sequence ID" value="NZ_FNMV01000014.1"/>
</dbReference>
<evidence type="ECO:0000313" key="2">
    <source>
        <dbReference type="Proteomes" id="UP000198569"/>
    </source>
</evidence>
<dbReference type="AlphaFoldDB" id="A0A1H3E946"/>
<evidence type="ECO:0008006" key="3">
    <source>
        <dbReference type="Google" id="ProtNLM"/>
    </source>
</evidence>
<protein>
    <recommendedName>
        <fullName evidence="3">YD repeat-containing protein</fullName>
    </recommendedName>
</protein>
<proteinExistence type="predicted"/>
<name>A0A1H3E946_9FLAO</name>
<accession>A0A1H3E946</accession>
<dbReference type="Proteomes" id="UP000198569">
    <property type="component" value="Unassembled WGS sequence"/>
</dbReference>
<keyword evidence="2" id="KW-1185">Reference proteome</keyword>
<dbReference type="OrthoDB" id="1273562at2"/>
<evidence type="ECO:0000313" key="1">
    <source>
        <dbReference type="EMBL" id="SDX75120.1"/>
    </source>
</evidence>
<gene>
    <name evidence="1" type="ORF">SAMN05444338_11477</name>
</gene>